<dbReference type="GO" id="GO:2000002">
    <property type="term" value="P:negative regulation of DNA damage checkpoint"/>
    <property type="evidence" value="ECO:0007669"/>
    <property type="project" value="EnsemblFungi"/>
</dbReference>
<sequence>MTTITVSGQQAVSDVDTNMMGIRSKSLFEILKRIVVHGEFDVLNESEPDEVLGEIIEHITVSIPEGIFRTKENDGNKEFGRLKGELIALGDYLRDQFQIKEVYPFTIVRICELCYDPFKYFKVYELGKFVSAMTSCCLVKTSWSSTGASIKATKNQTNFSNGESDQEDVSLTKIPWIDEETEKELVPFIKEIDSIMGANLGFEDGDEDENMDVEINDLEGRNESEDFIIEGYYEDAPGGDGDSDDDDDDYVEGAQSEEDDDDSEDEEDRATSNGKRKPTEVDDYEYIEKTRRNTRVTTPKKLKAQSTEEQRPDVQMSSLEQQVSILISPEGQKQDAQGNI</sequence>
<dbReference type="GO" id="GO:0030289">
    <property type="term" value="C:protein phosphatase 4 complex"/>
    <property type="evidence" value="ECO:0007669"/>
    <property type="project" value="EnsemblFungi"/>
</dbReference>
<dbReference type="HOGENOM" id="CLU_036743_1_0_1"/>
<comment type="similarity">
    <text evidence="1">Belongs to the PPP4R2 family.</text>
</comment>
<dbReference type="AlphaFoldDB" id="G8ZRU5"/>
<dbReference type="FunCoup" id="G8ZRU5">
    <property type="interactions" value="74"/>
</dbReference>
<dbReference type="OrthoDB" id="341898at2759"/>
<protein>
    <recommendedName>
        <fullName evidence="5">Serine/threonine-protein phosphatase 4 regulatory subunit 2</fullName>
    </recommendedName>
</protein>
<evidence type="ECO:0000256" key="2">
    <source>
        <dbReference type="SAM" id="MobiDB-lite"/>
    </source>
</evidence>
<feature type="region of interest" description="Disordered" evidence="2">
    <location>
        <begin position="232"/>
        <end position="320"/>
    </location>
</feature>
<dbReference type="Pfam" id="PF09184">
    <property type="entry name" value="PPP4R2"/>
    <property type="match status" value="1"/>
</dbReference>
<accession>G8ZRU5</accession>
<keyword evidence="4" id="KW-1185">Reference proteome</keyword>
<dbReference type="STRING" id="1076872.G8ZRU5"/>
<gene>
    <name evidence="3" type="primary">TDEL0C03480</name>
    <name evidence="3" type="ORF">TDEL_0C03480</name>
</gene>
<proteinExistence type="inferred from homology"/>
<dbReference type="RefSeq" id="XP_003680448.1">
    <property type="nucleotide sequence ID" value="XM_003680400.1"/>
</dbReference>
<evidence type="ECO:0008006" key="5">
    <source>
        <dbReference type="Google" id="ProtNLM"/>
    </source>
</evidence>
<dbReference type="GO" id="GO:0005737">
    <property type="term" value="C:cytoplasm"/>
    <property type="evidence" value="ECO:0007669"/>
    <property type="project" value="EnsemblFungi"/>
</dbReference>
<dbReference type="Proteomes" id="UP000005627">
    <property type="component" value="Chromosome 3"/>
</dbReference>
<dbReference type="GeneID" id="11500572"/>
<dbReference type="InterPro" id="IPR015267">
    <property type="entry name" value="PPP4R2"/>
</dbReference>
<dbReference type="KEGG" id="tdl:TDEL_0C03480"/>
<evidence type="ECO:0000313" key="4">
    <source>
        <dbReference type="Proteomes" id="UP000005627"/>
    </source>
</evidence>
<evidence type="ECO:0000256" key="1">
    <source>
        <dbReference type="ARBA" id="ARBA00009207"/>
    </source>
</evidence>
<organism evidence="3 4">
    <name type="scientific">Torulaspora delbrueckii</name>
    <name type="common">Yeast</name>
    <name type="synonym">Candida colliculosa</name>
    <dbReference type="NCBI Taxonomy" id="4950"/>
    <lineage>
        <taxon>Eukaryota</taxon>
        <taxon>Fungi</taxon>
        <taxon>Dikarya</taxon>
        <taxon>Ascomycota</taxon>
        <taxon>Saccharomycotina</taxon>
        <taxon>Saccharomycetes</taxon>
        <taxon>Saccharomycetales</taxon>
        <taxon>Saccharomycetaceae</taxon>
        <taxon>Torulaspora</taxon>
    </lineage>
</organism>
<evidence type="ECO:0000313" key="3">
    <source>
        <dbReference type="EMBL" id="CCE91237.1"/>
    </source>
</evidence>
<reference evidence="3 4" key="1">
    <citation type="journal article" date="2011" name="Proc. Natl. Acad. Sci. U.S.A.">
        <title>Evolutionary erosion of yeast sex chromosomes by mating-type switching accidents.</title>
        <authorList>
            <person name="Gordon J.L."/>
            <person name="Armisen D."/>
            <person name="Proux-Wera E."/>
            <person name="Oheigeartaigh S.S."/>
            <person name="Byrne K.P."/>
            <person name="Wolfe K.H."/>
        </authorList>
    </citation>
    <scope>NUCLEOTIDE SEQUENCE [LARGE SCALE GENOMIC DNA]</scope>
    <source>
        <strain evidence="4">ATCC 10662 / CBS 1146 / NBRC 0425 / NCYC 2629 / NRRL Y-866</strain>
    </source>
</reference>
<dbReference type="InParanoid" id="G8ZRU5"/>
<name>G8ZRU5_TORDE</name>
<dbReference type="EMBL" id="HE616744">
    <property type="protein sequence ID" value="CCE91237.1"/>
    <property type="molecule type" value="Genomic_DNA"/>
</dbReference>
<dbReference type="GO" id="GO:0019888">
    <property type="term" value="F:protein phosphatase regulator activity"/>
    <property type="evidence" value="ECO:0007669"/>
    <property type="project" value="EnsemblFungi"/>
</dbReference>
<feature type="compositionally biased region" description="Basic residues" evidence="2">
    <location>
        <begin position="292"/>
        <end position="303"/>
    </location>
</feature>
<dbReference type="eggNOG" id="ENOG502S2WZ">
    <property type="taxonomic scope" value="Eukaryota"/>
</dbReference>
<feature type="compositionally biased region" description="Acidic residues" evidence="2">
    <location>
        <begin position="241"/>
        <end position="268"/>
    </location>
</feature>
<dbReference type="GO" id="GO:0005634">
    <property type="term" value="C:nucleus"/>
    <property type="evidence" value="ECO:0007669"/>
    <property type="project" value="EnsemblFungi"/>
</dbReference>